<dbReference type="InterPro" id="IPR000485">
    <property type="entry name" value="AsnC-type_HTH_dom"/>
</dbReference>
<evidence type="ECO:0000259" key="5">
    <source>
        <dbReference type="PROSITE" id="PS50956"/>
    </source>
</evidence>
<feature type="region of interest" description="Disordered" evidence="4">
    <location>
        <begin position="1"/>
        <end position="33"/>
    </location>
</feature>
<gene>
    <name evidence="6" type="ORF">FHU39_003207</name>
</gene>
<dbReference type="AlphaFoldDB" id="A0A839N8R1"/>
<dbReference type="EMBL" id="JACHVQ010000002">
    <property type="protein sequence ID" value="MBB2893189.1"/>
    <property type="molecule type" value="Genomic_DNA"/>
</dbReference>
<dbReference type="Gene3D" id="3.30.70.920">
    <property type="match status" value="1"/>
</dbReference>
<proteinExistence type="predicted"/>
<keyword evidence="3" id="KW-0804">Transcription</keyword>
<dbReference type="InterPro" id="IPR019888">
    <property type="entry name" value="Tscrpt_reg_AsnC-like"/>
</dbReference>
<keyword evidence="2 6" id="KW-0238">DNA-binding</keyword>
<sequence>MAHTAQILQHNEQYSADSDDRSGTMAAATQNPQPGAGLDGVDLAILAELSGNARITGAALAKRVGVAESTCAKRMQLLRERRIITGFTTQMDLAALGHPIQAVIAVRLASHNRDHVLRFHDTLTAIPGVLTVFHVAGENDYLLHVAVTSPEQLRDIVLDHINVHSGVQHTETQLVFSVMSGAGIFPGHPERR</sequence>
<dbReference type="InterPro" id="IPR019887">
    <property type="entry name" value="Tscrpt_reg_AsnC/Lrp_C"/>
</dbReference>
<dbReference type="PANTHER" id="PTHR30154:SF54">
    <property type="entry name" value="POSSIBLE TRANSCRIPTIONAL REGULATORY PROTEIN (PROBABLY LRP_ASNC-FAMILY)"/>
    <property type="match status" value="1"/>
</dbReference>
<dbReference type="SUPFAM" id="SSF54909">
    <property type="entry name" value="Dimeric alpha+beta barrel"/>
    <property type="match status" value="1"/>
</dbReference>
<dbReference type="PRINTS" id="PR00033">
    <property type="entry name" value="HTHASNC"/>
</dbReference>
<keyword evidence="1" id="KW-0805">Transcription regulation</keyword>
<dbReference type="RefSeq" id="WP_246336589.1">
    <property type="nucleotide sequence ID" value="NZ_JACHVQ010000002.1"/>
</dbReference>
<dbReference type="InterPro" id="IPR036390">
    <property type="entry name" value="WH_DNA-bd_sf"/>
</dbReference>
<comment type="caution">
    <text evidence="6">The sequence shown here is derived from an EMBL/GenBank/DDBJ whole genome shotgun (WGS) entry which is preliminary data.</text>
</comment>
<dbReference type="InterPro" id="IPR036388">
    <property type="entry name" value="WH-like_DNA-bd_sf"/>
</dbReference>
<evidence type="ECO:0000256" key="1">
    <source>
        <dbReference type="ARBA" id="ARBA00023015"/>
    </source>
</evidence>
<evidence type="ECO:0000313" key="6">
    <source>
        <dbReference type="EMBL" id="MBB2893189.1"/>
    </source>
</evidence>
<dbReference type="GO" id="GO:0043200">
    <property type="term" value="P:response to amino acid"/>
    <property type="evidence" value="ECO:0007669"/>
    <property type="project" value="TreeGrafter"/>
</dbReference>
<dbReference type="SUPFAM" id="SSF46785">
    <property type="entry name" value="Winged helix' DNA-binding domain"/>
    <property type="match status" value="1"/>
</dbReference>
<dbReference type="Proteomes" id="UP000559182">
    <property type="component" value="Unassembled WGS sequence"/>
</dbReference>
<dbReference type="PROSITE" id="PS50956">
    <property type="entry name" value="HTH_ASNC_2"/>
    <property type="match status" value="1"/>
</dbReference>
<organism evidence="6 7">
    <name type="scientific">Flexivirga oryzae</name>
    <dbReference type="NCBI Taxonomy" id="1794944"/>
    <lineage>
        <taxon>Bacteria</taxon>
        <taxon>Bacillati</taxon>
        <taxon>Actinomycetota</taxon>
        <taxon>Actinomycetes</taxon>
        <taxon>Micrococcales</taxon>
        <taxon>Dermacoccaceae</taxon>
        <taxon>Flexivirga</taxon>
    </lineage>
</organism>
<dbReference type="Pfam" id="PF13404">
    <property type="entry name" value="HTH_AsnC-type"/>
    <property type="match status" value="1"/>
</dbReference>
<protein>
    <submittedName>
        <fullName evidence="6">DNA-binding Lrp family transcriptional regulator</fullName>
    </submittedName>
</protein>
<evidence type="ECO:0000256" key="4">
    <source>
        <dbReference type="SAM" id="MobiDB-lite"/>
    </source>
</evidence>
<name>A0A839N8R1_9MICO</name>
<evidence type="ECO:0000256" key="2">
    <source>
        <dbReference type="ARBA" id="ARBA00023125"/>
    </source>
</evidence>
<keyword evidence="7" id="KW-1185">Reference proteome</keyword>
<reference evidence="6 7" key="1">
    <citation type="submission" date="2020-08" db="EMBL/GenBank/DDBJ databases">
        <title>Sequencing the genomes of 1000 actinobacteria strains.</title>
        <authorList>
            <person name="Klenk H.-P."/>
        </authorList>
    </citation>
    <scope>NUCLEOTIDE SEQUENCE [LARGE SCALE GENOMIC DNA]</scope>
    <source>
        <strain evidence="6 7">DSM 105369</strain>
    </source>
</reference>
<feature type="domain" description="HTH asnC-type" evidence="5">
    <location>
        <begin position="38"/>
        <end position="99"/>
    </location>
</feature>
<dbReference type="PANTHER" id="PTHR30154">
    <property type="entry name" value="LEUCINE-RESPONSIVE REGULATORY PROTEIN"/>
    <property type="match status" value="1"/>
</dbReference>
<accession>A0A839N8R1</accession>
<feature type="compositionally biased region" description="Polar residues" evidence="4">
    <location>
        <begin position="1"/>
        <end position="16"/>
    </location>
</feature>
<dbReference type="Gene3D" id="1.10.10.10">
    <property type="entry name" value="Winged helix-like DNA-binding domain superfamily/Winged helix DNA-binding domain"/>
    <property type="match status" value="1"/>
</dbReference>
<dbReference type="GO" id="GO:0005829">
    <property type="term" value="C:cytosol"/>
    <property type="evidence" value="ECO:0007669"/>
    <property type="project" value="TreeGrafter"/>
</dbReference>
<dbReference type="Pfam" id="PF01037">
    <property type="entry name" value="AsnC_trans_reg"/>
    <property type="match status" value="1"/>
</dbReference>
<evidence type="ECO:0000313" key="7">
    <source>
        <dbReference type="Proteomes" id="UP000559182"/>
    </source>
</evidence>
<dbReference type="SMART" id="SM00344">
    <property type="entry name" value="HTH_ASNC"/>
    <property type="match status" value="1"/>
</dbReference>
<evidence type="ECO:0000256" key="3">
    <source>
        <dbReference type="ARBA" id="ARBA00023163"/>
    </source>
</evidence>
<dbReference type="GO" id="GO:0043565">
    <property type="term" value="F:sequence-specific DNA binding"/>
    <property type="evidence" value="ECO:0007669"/>
    <property type="project" value="InterPro"/>
</dbReference>
<dbReference type="InterPro" id="IPR011008">
    <property type="entry name" value="Dimeric_a/b-barrel"/>
</dbReference>